<name>A0ABY3RUK5_9MICO</name>
<gene>
    <name evidence="2" type="ORF">K8F61_06105</name>
</gene>
<reference evidence="2 3" key="1">
    <citation type="submission" date="2023-01" db="EMBL/GenBank/DDBJ databases">
        <title>Characterization of estradiol degrading bacteria Microbacterium sp. MZT7 and reveal degrading genes through genome analysis.</title>
        <authorList>
            <person name="Hao P."/>
            <person name="Gao Y."/>
        </authorList>
    </citation>
    <scope>NUCLEOTIDE SEQUENCE [LARGE SCALE GENOMIC DNA]</scope>
    <source>
        <strain evidence="2 3">MZT7</strain>
    </source>
</reference>
<protein>
    <submittedName>
        <fullName evidence="2">Uncharacterized protein</fullName>
    </submittedName>
</protein>
<keyword evidence="3" id="KW-1185">Reference proteome</keyword>
<dbReference type="Proteomes" id="UP001199642">
    <property type="component" value="Chromosome"/>
</dbReference>
<organism evidence="2 3">
    <name type="scientific">Microbacterium resistens</name>
    <dbReference type="NCBI Taxonomy" id="156977"/>
    <lineage>
        <taxon>Bacteria</taxon>
        <taxon>Bacillati</taxon>
        <taxon>Actinomycetota</taxon>
        <taxon>Actinomycetes</taxon>
        <taxon>Micrococcales</taxon>
        <taxon>Microbacteriaceae</taxon>
        <taxon>Microbacterium</taxon>
    </lineage>
</organism>
<evidence type="ECO:0000313" key="3">
    <source>
        <dbReference type="Proteomes" id="UP001199642"/>
    </source>
</evidence>
<evidence type="ECO:0000313" key="2">
    <source>
        <dbReference type="EMBL" id="UGS27748.1"/>
    </source>
</evidence>
<sequence length="134" mass="13884">MAALAGAAGGTVLAANGATSESRDISETRPAPSYAVNAHGETFGSAADASNREQEPDLIRAYATNGRLGYVRRTELEVADGTTAALSFTSPEQALAWQQERGGRSFPVPVYAEDGTTVVGEFLVLPGEVSNVVP</sequence>
<feature type="region of interest" description="Disordered" evidence="1">
    <location>
        <begin position="1"/>
        <end position="54"/>
    </location>
</feature>
<feature type="compositionally biased region" description="Low complexity" evidence="1">
    <location>
        <begin position="1"/>
        <end position="19"/>
    </location>
</feature>
<dbReference type="RefSeq" id="WP_231821032.1">
    <property type="nucleotide sequence ID" value="NZ_CP082781.1"/>
</dbReference>
<proteinExistence type="predicted"/>
<evidence type="ECO:0000256" key="1">
    <source>
        <dbReference type="SAM" id="MobiDB-lite"/>
    </source>
</evidence>
<dbReference type="EMBL" id="CP082781">
    <property type="protein sequence ID" value="UGS27748.1"/>
    <property type="molecule type" value="Genomic_DNA"/>
</dbReference>
<accession>A0ABY3RUK5</accession>